<dbReference type="InterPro" id="IPR018247">
    <property type="entry name" value="EF_Hand_1_Ca_BS"/>
</dbReference>
<dbReference type="Pfam" id="PF13499">
    <property type="entry name" value="EF-hand_7"/>
    <property type="match status" value="1"/>
</dbReference>
<keyword evidence="2" id="KW-0677">Repeat</keyword>
<gene>
    <name evidence="5" type="ORF">TNIN_324081</name>
</gene>
<evidence type="ECO:0000259" key="4">
    <source>
        <dbReference type="PROSITE" id="PS50222"/>
    </source>
</evidence>
<dbReference type="OrthoDB" id="191686at2759"/>
<dbReference type="InterPro" id="IPR028846">
    <property type="entry name" value="Recoverin"/>
</dbReference>
<evidence type="ECO:0000256" key="2">
    <source>
        <dbReference type="ARBA" id="ARBA00022737"/>
    </source>
</evidence>
<dbReference type="CDD" id="cd00051">
    <property type="entry name" value="EFh"/>
    <property type="match status" value="1"/>
</dbReference>
<dbReference type="InterPro" id="IPR011992">
    <property type="entry name" value="EF-hand-dom_pair"/>
</dbReference>
<dbReference type="SUPFAM" id="SSF47473">
    <property type="entry name" value="EF-hand"/>
    <property type="match status" value="1"/>
</dbReference>
<evidence type="ECO:0000256" key="3">
    <source>
        <dbReference type="ARBA" id="ARBA00022837"/>
    </source>
</evidence>
<evidence type="ECO:0000256" key="1">
    <source>
        <dbReference type="ARBA" id="ARBA00022723"/>
    </source>
</evidence>
<accession>A0A8X7CQX9</accession>
<evidence type="ECO:0000313" key="6">
    <source>
        <dbReference type="Proteomes" id="UP000886998"/>
    </source>
</evidence>
<sequence length="219" mass="25273">MHMCRFACLALPEHSGNLLTKKPPAEISENKEFIECLSVICRGSLCDKLDWAFALYDLNADGRITKKELTDIVYSVYNLMGRKAYTDSEEKAFREHVDKIFRKMDINKDGIVTKEEFMEICSKDMQDLNKACLTEIEPTHYPLFKSNLSKNWITHLMHFSALKFVGMMMRFPIKSLQKFLKRACNIRVANIQQQCFIGLALEPRTTPGRILFCHTDGCS</sequence>
<dbReference type="AlphaFoldDB" id="A0A8X7CQX9"/>
<dbReference type="Proteomes" id="UP000886998">
    <property type="component" value="Unassembled WGS sequence"/>
</dbReference>
<name>A0A8X7CQX9_9ARAC</name>
<feature type="domain" description="EF-hand" evidence="4">
    <location>
        <begin position="44"/>
        <end position="79"/>
    </location>
</feature>
<organism evidence="5 6">
    <name type="scientific">Trichonephila inaurata madagascariensis</name>
    <dbReference type="NCBI Taxonomy" id="2747483"/>
    <lineage>
        <taxon>Eukaryota</taxon>
        <taxon>Metazoa</taxon>
        <taxon>Ecdysozoa</taxon>
        <taxon>Arthropoda</taxon>
        <taxon>Chelicerata</taxon>
        <taxon>Arachnida</taxon>
        <taxon>Araneae</taxon>
        <taxon>Araneomorphae</taxon>
        <taxon>Entelegynae</taxon>
        <taxon>Araneoidea</taxon>
        <taxon>Nephilidae</taxon>
        <taxon>Trichonephila</taxon>
        <taxon>Trichonephila inaurata</taxon>
    </lineage>
</organism>
<feature type="domain" description="EF-hand" evidence="4">
    <location>
        <begin position="92"/>
        <end position="127"/>
    </location>
</feature>
<dbReference type="PROSITE" id="PS50222">
    <property type="entry name" value="EF_HAND_2"/>
    <property type="match status" value="2"/>
</dbReference>
<dbReference type="SMART" id="SM00054">
    <property type="entry name" value="EFh"/>
    <property type="match status" value="2"/>
</dbReference>
<dbReference type="PROSITE" id="PS00018">
    <property type="entry name" value="EF_HAND_1"/>
    <property type="match status" value="2"/>
</dbReference>
<protein>
    <recommendedName>
        <fullName evidence="4">EF-hand domain-containing protein</fullName>
    </recommendedName>
</protein>
<dbReference type="EMBL" id="BMAV01022598">
    <property type="protein sequence ID" value="GFY77703.1"/>
    <property type="molecule type" value="Genomic_DNA"/>
</dbReference>
<dbReference type="Gene3D" id="1.10.238.10">
    <property type="entry name" value="EF-hand"/>
    <property type="match status" value="1"/>
</dbReference>
<dbReference type="PANTHER" id="PTHR23055">
    <property type="entry name" value="CALCIUM BINDING PROTEINS"/>
    <property type="match status" value="1"/>
</dbReference>
<comment type="caution">
    <text evidence="5">The sequence shown here is derived from an EMBL/GenBank/DDBJ whole genome shotgun (WGS) entry which is preliminary data.</text>
</comment>
<keyword evidence="1" id="KW-0479">Metal-binding</keyword>
<keyword evidence="6" id="KW-1185">Reference proteome</keyword>
<evidence type="ECO:0000313" key="5">
    <source>
        <dbReference type="EMBL" id="GFY77703.1"/>
    </source>
</evidence>
<reference evidence="5" key="1">
    <citation type="submission" date="2020-08" db="EMBL/GenBank/DDBJ databases">
        <title>Multicomponent nature underlies the extraordinary mechanical properties of spider dragline silk.</title>
        <authorList>
            <person name="Kono N."/>
            <person name="Nakamura H."/>
            <person name="Mori M."/>
            <person name="Yoshida Y."/>
            <person name="Ohtoshi R."/>
            <person name="Malay A.D."/>
            <person name="Moran D.A.P."/>
            <person name="Tomita M."/>
            <person name="Numata K."/>
            <person name="Arakawa K."/>
        </authorList>
    </citation>
    <scope>NUCLEOTIDE SEQUENCE</scope>
</reference>
<dbReference type="GO" id="GO:0005509">
    <property type="term" value="F:calcium ion binding"/>
    <property type="evidence" value="ECO:0007669"/>
    <property type="project" value="InterPro"/>
</dbReference>
<dbReference type="InterPro" id="IPR002048">
    <property type="entry name" value="EF_hand_dom"/>
</dbReference>
<proteinExistence type="predicted"/>
<dbReference type="PANTHER" id="PTHR23055:SF167">
    <property type="entry name" value="EF-HAND DOMAIN-CONTAINING PROTEIN"/>
    <property type="match status" value="1"/>
</dbReference>
<keyword evidence="3" id="KW-0106">Calcium</keyword>